<keyword evidence="2" id="KW-1185">Reference proteome</keyword>
<gene>
    <name evidence="1" type="ORF">L3Q82_003539</name>
</gene>
<proteinExistence type="predicted"/>
<evidence type="ECO:0000313" key="1">
    <source>
        <dbReference type="EMBL" id="KAI3356892.1"/>
    </source>
</evidence>
<name>A0ACB8VMI1_9TELE</name>
<protein>
    <submittedName>
        <fullName evidence="1">Uncharacterized protein</fullName>
    </submittedName>
</protein>
<sequence length="345" mass="37626">MDPHHPSLIGDCLIYIFAFLDEEDLISSSSVCQDWHEAAETPWLWRRMCLQRWSFCNLAASGGEHSWKRYFPAPLPLGDEDDERPVGRLHLQKPPRARRVAGFAYLRGNSAQLPDLWSGSATVCSASADGTVRAWSIQNGELLWCSPVQSPLTGIVRDEKGEVVITADSTGLIKTWQGQTGQELASFPAGSGSTLHITAVGTGQGSVCTLADSALIKKSSVMVCDSFKVNILLVSPDKKWITAGSKDNDDLSPKVIYSESLTSPSEDDDPLCQSVPVAGCQAAVFIPTQPARLAIIHPNERPNNKAVTVFDVSIKKTKYKTEIQGTIAFFSLSFLHMATQVVLHK</sequence>
<dbReference type="Proteomes" id="UP000831701">
    <property type="component" value="Chromosome 19"/>
</dbReference>
<dbReference type="EMBL" id="CM041549">
    <property type="protein sequence ID" value="KAI3356892.1"/>
    <property type="molecule type" value="Genomic_DNA"/>
</dbReference>
<accession>A0ACB8VMI1</accession>
<organism evidence="1 2">
    <name type="scientific">Scortum barcoo</name>
    <name type="common">barcoo grunter</name>
    <dbReference type="NCBI Taxonomy" id="214431"/>
    <lineage>
        <taxon>Eukaryota</taxon>
        <taxon>Metazoa</taxon>
        <taxon>Chordata</taxon>
        <taxon>Craniata</taxon>
        <taxon>Vertebrata</taxon>
        <taxon>Euteleostomi</taxon>
        <taxon>Actinopterygii</taxon>
        <taxon>Neopterygii</taxon>
        <taxon>Teleostei</taxon>
        <taxon>Neoteleostei</taxon>
        <taxon>Acanthomorphata</taxon>
        <taxon>Eupercaria</taxon>
        <taxon>Centrarchiformes</taxon>
        <taxon>Terapontoidei</taxon>
        <taxon>Terapontidae</taxon>
        <taxon>Scortum</taxon>
    </lineage>
</organism>
<reference evidence="1" key="1">
    <citation type="submission" date="2022-04" db="EMBL/GenBank/DDBJ databases">
        <title>Jade perch genome.</title>
        <authorList>
            <person name="Chao B."/>
        </authorList>
    </citation>
    <scope>NUCLEOTIDE SEQUENCE</scope>
    <source>
        <strain evidence="1">CB-2022</strain>
    </source>
</reference>
<evidence type="ECO:0000313" key="2">
    <source>
        <dbReference type="Proteomes" id="UP000831701"/>
    </source>
</evidence>
<comment type="caution">
    <text evidence="1">The sequence shown here is derived from an EMBL/GenBank/DDBJ whole genome shotgun (WGS) entry which is preliminary data.</text>
</comment>